<dbReference type="SUPFAM" id="SSF56935">
    <property type="entry name" value="Porins"/>
    <property type="match status" value="1"/>
</dbReference>
<evidence type="ECO:0008006" key="3">
    <source>
        <dbReference type="Google" id="ProtNLM"/>
    </source>
</evidence>
<dbReference type="EMBL" id="VSSQ01002608">
    <property type="protein sequence ID" value="MPM16421.1"/>
    <property type="molecule type" value="Genomic_DNA"/>
</dbReference>
<dbReference type="Gene3D" id="2.60.40.1930">
    <property type="match status" value="1"/>
</dbReference>
<evidence type="ECO:0000313" key="2">
    <source>
        <dbReference type="EMBL" id="MPM16421.1"/>
    </source>
</evidence>
<organism evidence="2">
    <name type="scientific">bioreactor metagenome</name>
    <dbReference type="NCBI Taxonomy" id="1076179"/>
    <lineage>
        <taxon>unclassified sequences</taxon>
        <taxon>metagenomes</taxon>
        <taxon>ecological metagenomes</taxon>
    </lineage>
</organism>
<proteinExistence type="predicted"/>
<name>A0A644XKQ1_9ZZZZ</name>
<accession>A0A644XKQ1</accession>
<protein>
    <recommendedName>
        <fullName evidence="3">Macroglobulin domain-containing protein</fullName>
    </recommendedName>
</protein>
<comment type="caution">
    <text evidence="2">The sequence shown here is derived from an EMBL/GenBank/DDBJ whole genome shotgun (WGS) entry which is preliminary data.</text>
</comment>
<dbReference type="AlphaFoldDB" id="A0A644XKQ1"/>
<evidence type="ECO:0000256" key="1">
    <source>
        <dbReference type="SAM" id="MobiDB-lite"/>
    </source>
</evidence>
<sequence length="817" mass="92614">MAFAIFTISTHVLFSQTTEDSLVIRYNQFVQEKSPEKLFIHTDKSFYVAGEHIWFKGYLQNSTDYSLLDESLFIYVELYGDTLVSRIKVKYGEDGFSGKIPLQYDLRSGDYTLRGYSRWMLNRNPDYMFHKKIRIINPVLDKMAKEELQKEQPKPGTQTDTPPSVKAPDMLPISIRFFPESGRLIPDMFSVVAFKVTDMQGRGLELSGFLCNSKDSVITGISTFHKGMGSFRFLNRKDETYHVKVTDTAGTTHKFPLTASESYGAQINVVSREAKIYINTSFTPGINLDFAHVIIHDGDKILFVDKQTNNGKVTILDKTNLAPGVNHILMADQNFNIIAERLFFKHPGFTETLSLEKAKTDEELDRRDNQTIYLKLRDSIGNPLVGEFSISVTDSFLAPPDPDGPNLIAHTLLTSELEGVVEDPSWYLLPPSREREVATDLLMMVHGWRYYDLPAILSPAANTKRESKWIHKEYTQSVSGRATSLFRNTKRATISVYAPAIDLAINENLNSSGYFIVSDIDFPDSTGFVISCTGRQGQKGYYIEMDRPIFPPLCNYAFLNSRTAEPDSLKEKFYTQIFMDSGGDKATLLQPAIVTASNRITPKHNPSPFNQTFDRRQIRERADLKEYPGLSLYDYILVNFAGVQRGGYDLETGLRELASTRGTTMFGGNEPFVVFINKIQARNSDIDLYTVDEVENVALLKGNDAHLYLSRSGVILVTLRTSMSENSRELGYTTNILVDYPLGWQKPSRFYSPDYSLQKDNDAVSFDNRSTLYWNPKVTTNEQGEATITYYSSDRKTRHTISVEGMTNEGEVFSLRK</sequence>
<feature type="region of interest" description="Disordered" evidence="1">
    <location>
        <begin position="146"/>
        <end position="168"/>
    </location>
</feature>
<reference evidence="2" key="1">
    <citation type="submission" date="2019-08" db="EMBL/GenBank/DDBJ databases">
        <authorList>
            <person name="Kucharzyk K."/>
            <person name="Murdoch R.W."/>
            <person name="Higgins S."/>
            <person name="Loffler F."/>
        </authorList>
    </citation>
    <scope>NUCLEOTIDE SEQUENCE</scope>
</reference>
<gene>
    <name evidence="2" type="ORF">SDC9_62800</name>
</gene>